<dbReference type="GO" id="GO:0005829">
    <property type="term" value="C:cytosol"/>
    <property type="evidence" value="ECO:0007669"/>
    <property type="project" value="TreeGrafter"/>
</dbReference>
<dbReference type="SUPFAM" id="SSF81296">
    <property type="entry name" value="E set domains"/>
    <property type="match status" value="1"/>
</dbReference>
<feature type="region of interest" description="Disordered" evidence="6">
    <location>
        <begin position="320"/>
        <end position="340"/>
    </location>
</feature>
<dbReference type="Pfam" id="PF02115">
    <property type="entry name" value="Rho_GDI"/>
    <property type="match status" value="1"/>
</dbReference>
<dbReference type="AlphaFoldDB" id="A0A4Q4SRK6"/>
<keyword evidence="8" id="KW-1185">Reference proteome</keyword>
<comment type="caution">
    <text evidence="7">The sequence shown here is derived from an EMBL/GenBank/DDBJ whole genome shotgun (WGS) entry which is preliminary data.</text>
</comment>
<comment type="similarity">
    <text evidence="2">Belongs to the Rho GDI family.</text>
</comment>
<evidence type="ECO:0000256" key="3">
    <source>
        <dbReference type="ARBA" id="ARBA00022490"/>
    </source>
</evidence>
<gene>
    <name evidence="7" type="ORF">DL764_011037</name>
</gene>
<sequence length="595" mass="66246">MASHDEDTMPEETQGYKLSAPKQSLAEYQKMATSKVGYRGQFLGLMSTTFYAQSWQFVNNPIVDSFIALLSTCSTTSHVVVDLLHVDINFLYILDGFLRILTILISTLTSTLLQPVFYSLSTMDNPHENAGPSYAQSPNAVRDRLTRALRKFASTPNILPKGSAAPDDYRPLPQLPIHRPLPDLPQHHTFPDLQPTAQGPHRLRKFASNLNLHRQLPTAQGAHPLRRFASNFNLRRKHDTTAAHPHADLMSPSPIIPLRGSSQSHPSSLSPTMTGSLRFLHRLSSSGNVASQLDDRPSTQDTTTLVPSVQQSLFSFATAHSQQETPQFGTTTTIAGPSGRATIRENPLKRLMNWFQRDHGDNDDDDSSSDSGLDPEMTCRGLPGIHYFEEVKVTSSPADPSSSNPQDQENVISHFKTEKHILPNKKTLDENDESLQRYKQSLGLGGGKDLSDPNDPRVCIIQSLTMESPGRDPVTIDLSKPGSEQTLKDKPFKIKEGSKFTMVATFKVQHEILSGLQYVQVVKRKGLKVGKDSEMLGSYAPNTDKQPLYTKRFQEEDAPSGMLARGHYNAVSSFVDDDKKTHLQFEWSFDISKDW</sequence>
<dbReference type="GO" id="GO:0007266">
    <property type="term" value="P:Rho protein signal transduction"/>
    <property type="evidence" value="ECO:0007669"/>
    <property type="project" value="InterPro"/>
</dbReference>
<dbReference type="Proteomes" id="UP000293360">
    <property type="component" value="Unassembled WGS sequence"/>
</dbReference>
<dbReference type="PANTHER" id="PTHR10980:SF3">
    <property type="entry name" value="LD16419P"/>
    <property type="match status" value="1"/>
</dbReference>
<name>A0A4Q4SRK6_9PEZI</name>
<evidence type="ECO:0000256" key="2">
    <source>
        <dbReference type="ARBA" id="ARBA00009758"/>
    </source>
</evidence>
<feature type="region of interest" description="Disordered" evidence="6">
    <location>
        <begin position="356"/>
        <end position="381"/>
    </location>
</feature>
<dbReference type="InterPro" id="IPR014756">
    <property type="entry name" value="Ig_E-set"/>
</dbReference>
<dbReference type="InterPro" id="IPR024792">
    <property type="entry name" value="RhoGDI_dom_sf"/>
</dbReference>
<evidence type="ECO:0000256" key="6">
    <source>
        <dbReference type="SAM" id="MobiDB-lite"/>
    </source>
</evidence>
<feature type="compositionally biased region" description="Low complexity" evidence="6">
    <location>
        <begin position="261"/>
        <end position="270"/>
    </location>
</feature>
<dbReference type="EMBL" id="QJNU01001602">
    <property type="protein sequence ID" value="RYO73905.1"/>
    <property type="molecule type" value="Genomic_DNA"/>
</dbReference>
<dbReference type="GO" id="GO:0016020">
    <property type="term" value="C:membrane"/>
    <property type="evidence" value="ECO:0007669"/>
    <property type="project" value="TreeGrafter"/>
</dbReference>
<dbReference type="PANTHER" id="PTHR10980">
    <property type="entry name" value="RHO GDP-DISSOCIATION INHIBITOR"/>
    <property type="match status" value="1"/>
</dbReference>
<comment type="subcellular location">
    <subcellularLocation>
        <location evidence="1">Cytoplasm</location>
    </subcellularLocation>
</comment>
<evidence type="ECO:0000313" key="8">
    <source>
        <dbReference type="Proteomes" id="UP000293360"/>
    </source>
</evidence>
<feature type="region of interest" description="Disordered" evidence="6">
    <location>
        <begin position="242"/>
        <end position="273"/>
    </location>
</feature>
<dbReference type="Gene3D" id="2.70.50.30">
    <property type="entry name" value="Coagulation Factor XIII, subunit A, domain 1"/>
    <property type="match status" value="1"/>
</dbReference>
<evidence type="ECO:0000256" key="5">
    <source>
        <dbReference type="ARBA" id="ARBA00071407"/>
    </source>
</evidence>
<dbReference type="InterPro" id="IPR000406">
    <property type="entry name" value="Rho_GDI"/>
</dbReference>
<reference evidence="7 8" key="1">
    <citation type="submission" date="2018-06" db="EMBL/GenBank/DDBJ databases">
        <title>Complete Genomes of Monosporascus.</title>
        <authorList>
            <person name="Robinson A.J."/>
            <person name="Natvig D.O."/>
        </authorList>
    </citation>
    <scope>NUCLEOTIDE SEQUENCE [LARGE SCALE GENOMIC DNA]</scope>
    <source>
        <strain evidence="7 8">CBS 110550</strain>
    </source>
</reference>
<organism evidence="7 8">
    <name type="scientific">Monosporascus ibericus</name>
    <dbReference type="NCBI Taxonomy" id="155417"/>
    <lineage>
        <taxon>Eukaryota</taxon>
        <taxon>Fungi</taxon>
        <taxon>Dikarya</taxon>
        <taxon>Ascomycota</taxon>
        <taxon>Pezizomycotina</taxon>
        <taxon>Sordariomycetes</taxon>
        <taxon>Xylariomycetidae</taxon>
        <taxon>Xylariales</taxon>
        <taxon>Xylariales incertae sedis</taxon>
        <taxon>Monosporascus</taxon>
    </lineage>
</organism>
<dbReference type="OrthoDB" id="1683373at2759"/>
<protein>
    <recommendedName>
        <fullName evidence="5">Rho GDP-dissociation inhibitor</fullName>
    </recommendedName>
</protein>
<comment type="function">
    <text evidence="4">Regulates the GDP/GTP exchange reaction of the Rho proteins by inhibiting the dissociation of GDP from them, and the subsequent binding of GTP to them.</text>
</comment>
<dbReference type="STRING" id="155417.A0A4Q4SRK6"/>
<dbReference type="PRINTS" id="PR00492">
    <property type="entry name" value="RHOGDI"/>
</dbReference>
<proteinExistence type="inferred from homology"/>
<accession>A0A4Q4SRK6</accession>
<dbReference type="FunFam" id="2.70.50.30:FF:000001">
    <property type="entry name" value="Rho GDP-dissociation inhibitor 1"/>
    <property type="match status" value="1"/>
</dbReference>
<evidence type="ECO:0000256" key="4">
    <source>
        <dbReference type="ARBA" id="ARBA00054143"/>
    </source>
</evidence>
<keyword evidence="3" id="KW-0963">Cytoplasm</keyword>
<evidence type="ECO:0000313" key="7">
    <source>
        <dbReference type="EMBL" id="RYO73905.1"/>
    </source>
</evidence>
<dbReference type="GO" id="GO:0005094">
    <property type="term" value="F:Rho GDP-dissociation inhibitor activity"/>
    <property type="evidence" value="ECO:0007669"/>
    <property type="project" value="InterPro"/>
</dbReference>
<evidence type="ECO:0000256" key="1">
    <source>
        <dbReference type="ARBA" id="ARBA00004496"/>
    </source>
</evidence>
<feature type="compositionally biased region" description="Polar residues" evidence="6">
    <location>
        <begin position="320"/>
        <end position="335"/>
    </location>
</feature>